<dbReference type="Proteomes" id="UP000475214">
    <property type="component" value="Unassembled WGS sequence"/>
</dbReference>
<gene>
    <name evidence="1" type="ORF">G1H10_22060</name>
</gene>
<evidence type="ECO:0000313" key="2">
    <source>
        <dbReference type="Proteomes" id="UP000475214"/>
    </source>
</evidence>
<protein>
    <submittedName>
        <fullName evidence="1">Uncharacterized protein</fullName>
    </submittedName>
</protein>
<proteinExistence type="predicted"/>
<name>A0A6L9SEA9_9ACTN</name>
<dbReference type="EMBL" id="JAAGOA010000017">
    <property type="protein sequence ID" value="NEE02852.1"/>
    <property type="molecule type" value="Genomic_DNA"/>
</dbReference>
<comment type="caution">
    <text evidence="1">The sequence shown here is derived from an EMBL/GenBank/DDBJ whole genome shotgun (WGS) entry which is preliminary data.</text>
</comment>
<accession>A0A6L9SEA9</accession>
<dbReference type="AlphaFoldDB" id="A0A6L9SEA9"/>
<sequence>MNGKQVIKVVGSAFGAFSALRAFSKARHEGDRLKMLDAGLSVASVAVTVAIIVREIREGDDHSRIVELEDREG</sequence>
<dbReference type="RefSeq" id="WP_163741801.1">
    <property type="nucleotide sequence ID" value="NZ_JAAGOA010000017.1"/>
</dbReference>
<keyword evidence="2" id="KW-1185">Reference proteome</keyword>
<reference evidence="1 2" key="1">
    <citation type="submission" date="2020-02" db="EMBL/GenBank/DDBJ databases">
        <authorList>
            <person name="Li X.-J."/>
            <person name="Han X.-M."/>
        </authorList>
    </citation>
    <scope>NUCLEOTIDE SEQUENCE [LARGE SCALE GENOMIC DNA]</scope>
    <source>
        <strain evidence="1 2">CCTCC AB 2017055</strain>
    </source>
</reference>
<organism evidence="1 2">
    <name type="scientific">Phytoactinopolyspora halotolerans</name>
    <dbReference type="NCBI Taxonomy" id="1981512"/>
    <lineage>
        <taxon>Bacteria</taxon>
        <taxon>Bacillati</taxon>
        <taxon>Actinomycetota</taxon>
        <taxon>Actinomycetes</taxon>
        <taxon>Jiangellales</taxon>
        <taxon>Jiangellaceae</taxon>
        <taxon>Phytoactinopolyspora</taxon>
    </lineage>
</organism>
<evidence type="ECO:0000313" key="1">
    <source>
        <dbReference type="EMBL" id="NEE02852.1"/>
    </source>
</evidence>